<dbReference type="PROSITE" id="PS51194">
    <property type="entry name" value="HELICASE_CTER"/>
    <property type="match status" value="1"/>
</dbReference>
<evidence type="ECO:0000259" key="10">
    <source>
        <dbReference type="PROSITE" id="PS51194"/>
    </source>
</evidence>
<reference evidence="11 12" key="1">
    <citation type="submission" date="2013-02" db="EMBL/GenBank/DDBJ databases">
        <title>Co-occurrence of anaerobic bacteria in colorectal carcinomas.</title>
        <authorList>
            <person name="Holt R.A."/>
            <person name="Warren R.L."/>
            <person name="Allen-Vercoe E."/>
            <person name="Pleasance S."/>
            <person name="Freeman D.J."/>
            <person name="Watson P."/>
            <person name="Moore R."/>
            <person name="Cochrane K."/>
        </authorList>
    </citation>
    <scope>NUCLEOTIDE SEQUENCE [LARGE SCALE GENOMIC DNA]</scope>
    <source>
        <strain evidence="11 12">CC57C</strain>
    </source>
</reference>
<dbReference type="SUPFAM" id="SSF50249">
    <property type="entry name" value="Nucleic acid-binding proteins"/>
    <property type="match status" value="1"/>
</dbReference>
<evidence type="ECO:0000259" key="9">
    <source>
        <dbReference type="PROSITE" id="PS51192"/>
    </source>
</evidence>
<keyword evidence="6" id="KW-0238">DNA-binding</keyword>
<dbReference type="SMART" id="SM00490">
    <property type="entry name" value="HELICc"/>
    <property type="match status" value="1"/>
</dbReference>
<dbReference type="SUPFAM" id="SSF52540">
    <property type="entry name" value="P-loop containing nucleoside triphosphate hydrolases"/>
    <property type="match status" value="1"/>
</dbReference>
<name>M3GWH3_9BACT</name>
<feature type="domain" description="Helicase C-terminal" evidence="10">
    <location>
        <begin position="451"/>
        <end position="608"/>
    </location>
</feature>
<evidence type="ECO:0000313" key="11">
    <source>
        <dbReference type="EMBL" id="EMG29795.1"/>
    </source>
</evidence>
<evidence type="ECO:0000256" key="2">
    <source>
        <dbReference type="ARBA" id="ARBA00022763"/>
    </source>
</evidence>
<dbReference type="GO" id="GO:0006281">
    <property type="term" value="P:DNA repair"/>
    <property type="evidence" value="ECO:0007669"/>
    <property type="project" value="UniProtKB-KW"/>
</dbReference>
<dbReference type="InterPro" id="IPR001650">
    <property type="entry name" value="Helicase_C-like"/>
</dbReference>
<dbReference type="PANTHER" id="PTHR47964:SF1">
    <property type="entry name" value="ATP-DEPENDENT DNA HELICASE HOMOLOG RECG, CHLOROPLASTIC"/>
    <property type="match status" value="1"/>
</dbReference>
<keyword evidence="4 11" id="KW-0347">Helicase</keyword>
<evidence type="ECO:0000256" key="4">
    <source>
        <dbReference type="ARBA" id="ARBA00022806"/>
    </source>
</evidence>
<dbReference type="Gene3D" id="3.40.50.300">
    <property type="entry name" value="P-loop containing nucleotide triphosphate hydrolases"/>
    <property type="match status" value="3"/>
</dbReference>
<keyword evidence="5" id="KW-0067">ATP-binding</keyword>
<dbReference type="InterPro" id="IPR047112">
    <property type="entry name" value="RecG/Mfd"/>
</dbReference>
<protein>
    <submittedName>
        <fullName evidence="11">ATP-dependent DNA helicase RecG</fullName>
    </submittedName>
</protein>
<dbReference type="Pfam" id="PF00270">
    <property type="entry name" value="DEAD"/>
    <property type="match status" value="1"/>
</dbReference>
<sequence>MKFDEKDKINLKKIGVTTLLDLALKLPKSFEDTSLAAAPKDGHVSVAVEIKSAYRQGGMLHAVCWCEAWEQNVKIVIFNAKPWHHGAFKVGKSVFVSGKCAYAYGSWQLTNPKIVTKINEIIPKYKLSLRDDSFKNLIQKYVNSPNLIEAGLAAKEAEFLLDLHKGDEKSVRMLEALVQEKAGEDVLKFVEIYNYLKKLNAKKTRFKAPKINLFDISSWLKNLPFAPTSDQLNAISDLRADFSGEEAVRRVVMGDVGSGKTLVMLAAALSVYPGPALIMAPTSILAEQIYAEAARLLPDFMRVLLVKSGDKPEFDGVNLIIGTHVLLYQNLPAAPLVMIDEQHRFGSNQREKINAIASGRLGQETQLDTADGESSGKFDGGERANLTATAPEKGNKQAKAADETRAHVVQFSATPIPRTLSMVQSSFAEFSFLKQMPFEKHIHTQILQSADFGELLAHIKAQIAKGKQVAVIYPLVEGSESSNYQGLEEAQGFWRANFANVYVTHGKDKEKEQVLREFRERGDVLLSTTVVEVGISMPRLSTIVIVGAERLGLASLHQLRGRVGRNGGSGFCFLFTKLKNPPTRLREFCETLDGFKIAEIDLKNRQSGDILNGAFQHGATFEYYDYEEEITQAAKDRLGI</sequence>
<comment type="caution">
    <text evidence="11">The sequence shown here is derived from an EMBL/GenBank/DDBJ whole genome shotgun (WGS) entry which is preliminary data.</text>
</comment>
<evidence type="ECO:0000256" key="6">
    <source>
        <dbReference type="ARBA" id="ARBA00023125"/>
    </source>
</evidence>
<dbReference type="PANTHER" id="PTHR47964">
    <property type="entry name" value="ATP-DEPENDENT DNA HELICASE HOMOLOG RECG, CHLOROPLASTIC"/>
    <property type="match status" value="1"/>
</dbReference>
<dbReference type="GO" id="GO:0003678">
    <property type="term" value="F:DNA helicase activity"/>
    <property type="evidence" value="ECO:0007669"/>
    <property type="project" value="TreeGrafter"/>
</dbReference>
<dbReference type="OrthoDB" id="9804325at2"/>
<dbReference type="InterPro" id="IPR014001">
    <property type="entry name" value="Helicase_ATP-bd"/>
</dbReference>
<dbReference type="RefSeq" id="WP_004323144.1">
    <property type="nucleotide sequence ID" value="NZ_AOTD01000240.1"/>
</dbReference>
<organism evidence="11 12">
    <name type="scientific">Campylobacter showae CC57C</name>
    <dbReference type="NCBI Taxonomy" id="1073353"/>
    <lineage>
        <taxon>Bacteria</taxon>
        <taxon>Pseudomonadati</taxon>
        <taxon>Campylobacterota</taxon>
        <taxon>Epsilonproteobacteria</taxon>
        <taxon>Campylobacterales</taxon>
        <taxon>Campylobacteraceae</taxon>
        <taxon>Campylobacter</taxon>
    </lineage>
</organism>
<evidence type="ECO:0000256" key="8">
    <source>
        <dbReference type="SAM" id="MobiDB-lite"/>
    </source>
</evidence>
<keyword evidence="2" id="KW-0227">DNA damage</keyword>
<dbReference type="Gene3D" id="2.40.50.140">
    <property type="entry name" value="Nucleic acid-binding proteins"/>
    <property type="match status" value="1"/>
</dbReference>
<dbReference type="GO" id="GO:0005524">
    <property type="term" value="F:ATP binding"/>
    <property type="evidence" value="ECO:0007669"/>
    <property type="project" value="UniProtKB-KW"/>
</dbReference>
<dbReference type="AlphaFoldDB" id="M3GWH3"/>
<evidence type="ECO:0000256" key="3">
    <source>
        <dbReference type="ARBA" id="ARBA00022801"/>
    </source>
</evidence>
<dbReference type="InterPro" id="IPR012340">
    <property type="entry name" value="NA-bd_OB-fold"/>
</dbReference>
<dbReference type="InterPro" id="IPR011545">
    <property type="entry name" value="DEAD/DEAH_box_helicase_dom"/>
</dbReference>
<evidence type="ECO:0000256" key="7">
    <source>
        <dbReference type="ARBA" id="ARBA00023204"/>
    </source>
</evidence>
<dbReference type="GO" id="GO:0003677">
    <property type="term" value="F:DNA binding"/>
    <property type="evidence" value="ECO:0007669"/>
    <property type="project" value="UniProtKB-KW"/>
</dbReference>
<dbReference type="Proteomes" id="UP000011782">
    <property type="component" value="Unassembled WGS sequence"/>
</dbReference>
<proteinExistence type="predicted"/>
<evidence type="ECO:0000313" key="12">
    <source>
        <dbReference type="Proteomes" id="UP000011782"/>
    </source>
</evidence>
<keyword evidence="1" id="KW-0547">Nucleotide-binding</keyword>
<dbReference type="CDD" id="cd04488">
    <property type="entry name" value="RecG_wedge_OBF"/>
    <property type="match status" value="1"/>
</dbReference>
<keyword evidence="7" id="KW-0234">DNA repair</keyword>
<dbReference type="PROSITE" id="PS51192">
    <property type="entry name" value="HELICASE_ATP_BIND_1"/>
    <property type="match status" value="1"/>
</dbReference>
<accession>M3GWH3</accession>
<dbReference type="EMBL" id="AOTD01000240">
    <property type="protein sequence ID" value="EMG29795.1"/>
    <property type="molecule type" value="Genomic_DNA"/>
</dbReference>
<gene>
    <name evidence="11" type="ORF">H740_09956</name>
</gene>
<evidence type="ECO:0000256" key="1">
    <source>
        <dbReference type="ARBA" id="ARBA00022741"/>
    </source>
</evidence>
<dbReference type="InterPro" id="IPR027417">
    <property type="entry name" value="P-loop_NTPase"/>
</dbReference>
<dbReference type="PATRIC" id="fig|1073353.3.peg.2137"/>
<dbReference type="STRING" id="1073353.H740_09956"/>
<feature type="domain" description="Helicase ATP-binding" evidence="9">
    <location>
        <begin position="241"/>
        <end position="433"/>
    </location>
</feature>
<feature type="region of interest" description="Disordered" evidence="8">
    <location>
        <begin position="364"/>
        <end position="401"/>
    </location>
</feature>
<dbReference type="GO" id="GO:0016787">
    <property type="term" value="F:hydrolase activity"/>
    <property type="evidence" value="ECO:0007669"/>
    <property type="project" value="UniProtKB-KW"/>
</dbReference>
<dbReference type="SMART" id="SM00487">
    <property type="entry name" value="DEXDc"/>
    <property type="match status" value="1"/>
</dbReference>
<dbReference type="Pfam" id="PF00271">
    <property type="entry name" value="Helicase_C"/>
    <property type="match status" value="1"/>
</dbReference>
<evidence type="ECO:0000256" key="5">
    <source>
        <dbReference type="ARBA" id="ARBA00022840"/>
    </source>
</evidence>
<keyword evidence="3" id="KW-0378">Hydrolase</keyword>